<comment type="caution">
    <text evidence="3">The sequence shown here is derived from an EMBL/GenBank/DDBJ whole genome shotgun (WGS) entry which is preliminary data.</text>
</comment>
<dbReference type="InterPro" id="IPR036890">
    <property type="entry name" value="HATPase_C_sf"/>
</dbReference>
<dbReference type="PANTHER" id="PTHR35526:SF3">
    <property type="entry name" value="ANTI-SIGMA-F FACTOR RSBW"/>
    <property type="match status" value="1"/>
</dbReference>
<dbReference type="Proteomes" id="UP000487268">
    <property type="component" value="Unassembled WGS sequence"/>
</dbReference>
<protein>
    <recommendedName>
        <fullName evidence="2">Histidine kinase/HSP90-like ATPase domain-containing protein</fullName>
    </recommendedName>
</protein>
<dbReference type="Gene3D" id="3.30.565.10">
    <property type="entry name" value="Histidine kinase-like ATPase, C-terminal domain"/>
    <property type="match status" value="1"/>
</dbReference>
<evidence type="ECO:0000313" key="3">
    <source>
        <dbReference type="EMBL" id="MQY06814.1"/>
    </source>
</evidence>
<dbReference type="CDD" id="cd16936">
    <property type="entry name" value="HATPase_RsbW-like"/>
    <property type="match status" value="1"/>
</dbReference>
<evidence type="ECO:0000259" key="2">
    <source>
        <dbReference type="Pfam" id="PF13581"/>
    </source>
</evidence>
<evidence type="ECO:0000256" key="1">
    <source>
        <dbReference type="ARBA" id="ARBA00022527"/>
    </source>
</evidence>
<reference evidence="3 4" key="1">
    <citation type="submission" date="2019-10" db="EMBL/GenBank/DDBJ databases">
        <title>Actinomadura rubteroloni sp. nov. and Actinomadura macrotermitis sp. nov., isolated from the gut of fungus growing-termite Macrotermes natalensis.</title>
        <authorList>
            <person name="Benndorf R."/>
            <person name="Martin K."/>
            <person name="Kuefner M."/>
            <person name="De Beer W."/>
            <person name="Kaster A.-K."/>
            <person name="Vollmers J."/>
            <person name="Poulsen M."/>
            <person name="Beemelmanns C."/>
        </authorList>
    </citation>
    <scope>NUCLEOTIDE SEQUENCE [LARGE SCALE GENOMIC DNA]</scope>
    <source>
        <strain evidence="3 4">RB68</strain>
    </source>
</reference>
<keyword evidence="1" id="KW-0418">Kinase</keyword>
<keyword evidence="4" id="KW-1185">Reference proteome</keyword>
<name>A0A7K0C1Z4_9ACTN</name>
<dbReference type="SUPFAM" id="SSF55874">
    <property type="entry name" value="ATPase domain of HSP90 chaperone/DNA topoisomerase II/histidine kinase"/>
    <property type="match status" value="1"/>
</dbReference>
<evidence type="ECO:0000313" key="4">
    <source>
        <dbReference type="Proteomes" id="UP000487268"/>
    </source>
</evidence>
<sequence>MRGWRPGAARPAAGLACELATNALKHAALPSEQLLVSLYLTDDSPVVEVRDGSGEPPRLQGFDDESTSGRGLAMVDAMVASWGHERLASGGKCVYAVLRTSA</sequence>
<dbReference type="Pfam" id="PF13581">
    <property type="entry name" value="HATPase_c_2"/>
    <property type="match status" value="1"/>
</dbReference>
<dbReference type="EMBL" id="WEGH01000003">
    <property type="protein sequence ID" value="MQY06814.1"/>
    <property type="molecule type" value="Genomic_DNA"/>
</dbReference>
<keyword evidence="1" id="KW-0808">Transferase</keyword>
<proteinExistence type="predicted"/>
<dbReference type="AlphaFoldDB" id="A0A7K0C1Z4"/>
<keyword evidence="1" id="KW-0723">Serine/threonine-protein kinase</keyword>
<dbReference type="RefSeq" id="WP_153536285.1">
    <property type="nucleotide sequence ID" value="NZ_WEGH01000003.1"/>
</dbReference>
<dbReference type="OrthoDB" id="3474366at2"/>
<organism evidence="3 4">
    <name type="scientific">Actinomadura macrotermitis</name>
    <dbReference type="NCBI Taxonomy" id="2585200"/>
    <lineage>
        <taxon>Bacteria</taxon>
        <taxon>Bacillati</taxon>
        <taxon>Actinomycetota</taxon>
        <taxon>Actinomycetes</taxon>
        <taxon>Streptosporangiales</taxon>
        <taxon>Thermomonosporaceae</taxon>
        <taxon>Actinomadura</taxon>
    </lineage>
</organism>
<dbReference type="PANTHER" id="PTHR35526">
    <property type="entry name" value="ANTI-SIGMA-F FACTOR RSBW-RELATED"/>
    <property type="match status" value="1"/>
</dbReference>
<dbReference type="InterPro" id="IPR050267">
    <property type="entry name" value="Anti-sigma-factor_SerPK"/>
</dbReference>
<dbReference type="GO" id="GO:0004674">
    <property type="term" value="F:protein serine/threonine kinase activity"/>
    <property type="evidence" value="ECO:0007669"/>
    <property type="project" value="UniProtKB-KW"/>
</dbReference>
<gene>
    <name evidence="3" type="ORF">ACRB68_49100</name>
</gene>
<dbReference type="InterPro" id="IPR003594">
    <property type="entry name" value="HATPase_dom"/>
</dbReference>
<accession>A0A7K0C1Z4</accession>
<feature type="domain" description="Histidine kinase/HSP90-like ATPase" evidence="2">
    <location>
        <begin position="16"/>
        <end position="96"/>
    </location>
</feature>